<feature type="region of interest" description="Disordered" evidence="1">
    <location>
        <begin position="1"/>
        <end position="42"/>
    </location>
</feature>
<evidence type="ECO:0000256" key="1">
    <source>
        <dbReference type="SAM" id="MobiDB-lite"/>
    </source>
</evidence>
<evidence type="ECO:0000313" key="4">
    <source>
        <dbReference type="Proteomes" id="UP000230551"/>
    </source>
</evidence>
<evidence type="ECO:0000313" key="3">
    <source>
        <dbReference type="EMBL" id="PIB75945.1"/>
    </source>
</evidence>
<dbReference type="Proteomes" id="UP000230551">
    <property type="component" value="Unassembled WGS sequence"/>
</dbReference>
<name>A0A2G5PC82_9MYCO</name>
<dbReference type="Pfam" id="PF10546">
    <property type="entry name" value="P63C"/>
    <property type="match status" value="1"/>
</dbReference>
<proteinExistence type="predicted"/>
<dbReference type="RefSeq" id="WP_090590612.1">
    <property type="nucleotide sequence ID" value="NZ_CP104302.1"/>
</dbReference>
<dbReference type="AlphaFoldDB" id="A0A2G5PC82"/>
<organism evidence="3 4">
    <name type="scientific">Mycolicibacterium brumae</name>
    <dbReference type="NCBI Taxonomy" id="85968"/>
    <lineage>
        <taxon>Bacteria</taxon>
        <taxon>Bacillati</taxon>
        <taxon>Actinomycetota</taxon>
        <taxon>Actinomycetes</taxon>
        <taxon>Mycobacteriales</taxon>
        <taxon>Mycobacteriaceae</taxon>
        <taxon>Mycolicibacterium</taxon>
    </lineage>
</organism>
<accession>A0A2G5PC82</accession>
<dbReference type="InterPro" id="IPR018874">
    <property type="entry name" value="Phage_Mx8_p63_C"/>
</dbReference>
<comment type="caution">
    <text evidence="3">The sequence shown here is derived from an EMBL/GenBank/DDBJ whole genome shotgun (WGS) entry which is preliminary data.</text>
</comment>
<dbReference type="OrthoDB" id="4762429at2"/>
<dbReference type="EMBL" id="PDCN02000007">
    <property type="protein sequence ID" value="PIB75945.1"/>
    <property type="molecule type" value="Genomic_DNA"/>
</dbReference>
<evidence type="ECO:0000259" key="2">
    <source>
        <dbReference type="Pfam" id="PF10546"/>
    </source>
</evidence>
<sequence>MESKHDPASIGQAGGSGKRAGGVARAKSLTPEQRSAIARDAAKQRWSATAQPVVAGSADRQLSVGGVDIECYVLEDGTRLITQASFMRAIGRTRYPSGGRAADDALPLFLRSQSLRPYISDEIIGASQPVLFQRPGGGRAYGYRAELLPDVCELYLKAREANTLPPTQEHIARQAEIVVRGLAQVGIIALVDEVTGYQEVRARDALAKILEAYVDKELQAWVRTFPPDYYEQIFRLKGLDYPHESVKRPQYFGHLTNDIVYRRIAPGVLEELKRVQRKGSTGKPKDKLFQRLTGNRGYPQLREHLGSVVTMMKMSPDWKTFMERLDQIHPRFNETIPIDFDESDDRGL</sequence>
<keyword evidence="4" id="KW-1185">Reference proteome</keyword>
<gene>
    <name evidence="3" type="ORF">CQY22_007835</name>
</gene>
<protein>
    <recommendedName>
        <fullName evidence="2">Bacteriophage Mx8 p63 C-terminal domain-containing protein</fullName>
    </recommendedName>
</protein>
<feature type="domain" description="Bacteriophage Mx8 p63 C-terminal" evidence="2">
    <location>
        <begin position="209"/>
        <end position="301"/>
    </location>
</feature>
<reference evidence="3 4" key="1">
    <citation type="journal article" date="2017" name="Infect. Genet. Evol.">
        <title>The new phylogeny of the genus Mycobacterium: The old and the news.</title>
        <authorList>
            <person name="Tortoli E."/>
            <person name="Fedrizzi T."/>
            <person name="Meehan C.J."/>
            <person name="Trovato A."/>
            <person name="Grottola A."/>
            <person name="Giacobazzi E."/>
            <person name="Serpini G.F."/>
            <person name="Tagliazucchi S."/>
            <person name="Fabio A."/>
            <person name="Bettua C."/>
            <person name="Bertorelli R."/>
            <person name="Frascaro F."/>
            <person name="De Sanctis V."/>
            <person name="Pecorari M."/>
            <person name="Jousson O."/>
            <person name="Segata N."/>
            <person name="Cirillo D.M."/>
        </authorList>
    </citation>
    <scope>NUCLEOTIDE SEQUENCE [LARGE SCALE GENOMIC DNA]</scope>
    <source>
        <strain evidence="3 4">CIP1034565</strain>
    </source>
</reference>
<dbReference type="STRING" id="85968.GCA_900073015_02881"/>